<gene>
    <name evidence="2" type="ORF">FMOSSE_LOCUS14879</name>
</gene>
<proteinExistence type="predicted"/>
<keyword evidence="1" id="KW-1133">Transmembrane helix</keyword>
<dbReference type="EMBL" id="CAJVPP010012988">
    <property type="protein sequence ID" value="CAG8719420.1"/>
    <property type="molecule type" value="Genomic_DNA"/>
</dbReference>
<keyword evidence="1" id="KW-0472">Membrane</keyword>
<keyword evidence="3" id="KW-1185">Reference proteome</keyword>
<evidence type="ECO:0000256" key="1">
    <source>
        <dbReference type="SAM" id="Phobius"/>
    </source>
</evidence>
<evidence type="ECO:0000313" key="3">
    <source>
        <dbReference type="Proteomes" id="UP000789375"/>
    </source>
</evidence>
<evidence type="ECO:0000313" key="2">
    <source>
        <dbReference type="EMBL" id="CAG8719420.1"/>
    </source>
</evidence>
<sequence length="62" mass="7234">MAEMAEIILALLEIIPEYVLVNLLTIAIMGDSSYSNFRKKIMWFLRCLKCSFDSLFHSFNIE</sequence>
<organism evidence="2 3">
    <name type="scientific">Funneliformis mosseae</name>
    <name type="common">Endomycorrhizal fungus</name>
    <name type="synonym">Glomus mosseae</name>
    <dbReference type="NCBI Taxonomy" id="27381"/>
    <lineage>
        <taxon>Eukaryota</taxon>
        <taxon>Fungi</taxon>
        <taxon>Fungi incertae sedis</taxon>
        <taxon>Mucoromycota</taxon>
        <taxon>Glomeromycotina</taxon>
        <taxon>Glomeromycetes</taxon>
        <taxon>Glomerales</taxon>
        <taxon>Glomeraceae</taxon>
        <taxon>Funneliformis</taxon>
    </lineage>
</organism>
<dbReference type="AlphaFoldDB" id="A0A9N9I3Z5"/>
<reference evidence="2" key="1">
    <citation type="submission" date="2021-06" db="EMBL/GenBank/DDBJ databases">
        <authorList>
            <person name="Kallberg Y."/>
            <person name="Tangrot J."/>
            <person name="Rosling A."/>
        </authorList>
    </citation>
    <scope>NUCLEOTIDE SEQUENCE</scope>
    <source>
        <strain evidence="2">87-6 pot B 2015</strain>
    </source>
</reference>
<keyword evidence="1" id="KW-0812">Transmembrane</keyword>
<protein>
    <submittedName>
        <fullName evidence="2">16915_t:CDS:1</fullName>
    </submittedName>
</protein>
<dbReference type="Proteomes" id="UP000789375">
    <property type="component" value="Unassembled WGS sequence"/>
</dbReference>
<feature type="non-terminal residue" evidence="2">
    <location>
        <position position="62"/>
    </location>
</feature>
<comment type="caution">
    <text evidence="2">The sequence shown here is derived from an EMBL/GenBank/DDBJ whole genome shotgun (WGS) entry which is preliminary data.</text>
</comment>
<accession>A0A9N9I3Z5</accession>
<feature type="transmembrane region" description="Helical" evidence="1">
    <location>
        <begin position="7"/>
        <end position="29"/>
    </location>
</feature>
<name>A0A9N9I3Z5_FUNMO</name>